<dbReference type="PANTHER" id="PTHR34290">
    <property type="entry name" value="SI:CH73-390P7.2"/>
    <property type="match status" value="1"/>
</dbReference>
<name>B8BUN2_THAPS</name>
<dbReference type="GeneID" id="7450395"/>
<dbReference type="EMBL" id="CM000639">
    <property type="protein sequence ID" value="EED94789.1"/>
    <property type="molecule type" value="Genomic_DNA"/>
</dbReference>
<reference evidence="1 2" key="1">
    <citation type="journal article" date="2004" name="Science">
        <title>The genome of the diatom Thalassiosira pseudonana: ecology, evolution, and metabolism.</title>
        <authorList>
            <person name="Armbrust E.V."/>
            <person name="Berges J.A."/>
            <person name="Bowler C."/>
            <person name="Green B.R."/>
            <person name="Martinez D."/>
            <person name="Putnam N.H."/>
            <person name="Zhou S."/>
            <person name="Allen A.E."/>
            <person name="Apt K.E."/>
            <person name="Bechner M."/>
            <person name="Brzezinski M.A."/>
            <person name="Chaal B.K."/>
            <person name="Chiovitti A."/>
            <person name="Davis A.K."/>
            <person name="Demarest M.S."/>
            <person name="Detter J.C."/>
            <person name="Glavina T."/>
            <person name="Goodstein D."/>
            <person name="Hadi M.Z."/>
            <person name="Hellsten U."/>
            <person name="Hildebrand M."/>
            <person name="Jenkins B.D."/>
            <person name="Jurka J."/>
            <person name="Kapitonov V.V."/>
            <person name="Kroger N."/>
            <person name="Lau W.W."/>
            <person name="Lane T.W."/>
            <person name="Larimer F.W."/>
            <person name="Lippmeier J.C."/>
            <person name="Lucas S."/>
            <person name="Medina M."/>
            <person name="Montsant A."/>
            <person name="Obornik M."/>
            <person name="Parker M.S."/>
            <person name="Palenik B."/>
            <person name="Pazour G.J."/>
            <person name="Richardson P.M."/>
            <person name="Rynearson T.A."/>
            <person name="Saito M.A."/>
            <person name="Schwartz D.C."/>
            <person name="Thamatrakoln K."/>
            <person name="Valentin K."/>
            <person name="Vardi A."/>
            <person name="Wilkerson F.P."/>
            <person name="Rokhsar D.S."/>
        </authorList>
    </citation>
    <scope>NUCLEOTIDE SEQUENCE [LARGE SCALE GENOMIC DNA]</scope>
    <source>
        <strain evidence="1 2">CCMP1335</strain>
    </source>
</reference>
<organism evidence="1 2">
    <name type="scientific">Thalassiosira pseudonana</name>
    <name type="common">Marine diatom</name>
    <name type="synonym">Cyclotella nana</name>
    <dbReference type="NCBI Taxonomy" id="35128"/>
    <lineage>
        <taxon>Eukaryota</taxon>
        <taxon>Sar</taxon>
        <taxon>Stramenopiles</taxon>
        <taxon>Ochrophyta</taxon>
        <taxon>Bacillariophyta</taxon>
        <taxon>Coscinodiscophyceae</taxon>
        <taxon>Thalassiosirophycidae</taxon>
        <taxon>Thalassiosirales</taxon>
        <taxon>Thalassiosiraceae</taxon>
        <taxon>Thalassiosira</taxon>
    </lineage>
</organism>
<dbReference type="PANTHER" id="PTHR34290:SF2">
    <property type="entry name" value="OS04G0668800 PROTEIN"/>
    <property type="match status" value="1"/>
</dbReference>
<reference evidence="1 2" key="2">
    <citation type="journal article" date="2008" name="Nature">
        <title>The Phaeodactylum genome reveals the evolutionary history of diatom genomes.</title>
        <authorList>
            <person name="Bowler C."/>
            <person name="Allen A.E."/>
            <person name="Badger J.H."/>
            <person name="Grimwood J."/>
            <person name="Jabbari K."/>
            <person name="Kuo A."/>
            <person name="Maheswari U."/>
            <person name="Martens C."/>
            <person name="Maumus F."/>
            <person name="Otillar R.P."/>
            <person name="Rayko E."/>
            <person name="Salamov A."/>
            <person name="Vandepoele K."/>
            <person name="Beszteri B."/>
            <person name="Gruber A."/>
            <person name="Heijde M."/>
            <person name="Katinka M."/>
            <person name="Mock T."/>
            <person name="Valentin K."/>
            <person name="Verret F."/>
            <person name="Berges J.A."/>
            <person name="Brownlee C."/>
            <person name="Cadoret J.P."/>
            <person name="Chiovitti A."/>
            <person name="Choi C.J."/>
            <person name="Coesel S."/>
            <person name="De Martino A."/>
            <person name="Detter J.C."/>
            <person name="Durkin C."/>
            <person name="Falciatore A."/>
            <person name="Fournet J."/>
            <person name="Haruta M."/>
            <person name="Huysman M.J."/>
            <person name="Jenkins B.D."/>
            <person name="Jiroutova K."/>
            <person name="Jorgensen R.E."/>
            <person name="Joubert Y."/>
            <person name="Kaplan A."/>
            <person name="Kroger N."/>
            <person name="Kroth P.G."/>
            <person name="La Roche J."/>
            <person name="Lindquist E."/>
            <person name="Lommer M."/>
            <person name="Martin-Jezequel V."/>
            <person name="Lopez P.J."/>
            <person name="Lucas S."/>
            <person name="Mangogna M."/>
            <person name="McGinnis K."/>
            <person name="Medlin L.K."/>
            <person name="Montsant A."/>
            <person name="Oudot-Le Secq M.P."/>
            <person name="Napoli C."/>
            <person name="Obornik M."/>
            <person name="Parker M.S."/>
            <person name="Petit J.L."/>
            <person name="Porcel B.M."/>
            <person name="Poulsen N."/>
            <person name="Robison M."/>
            <person name="Rychlewski L."/>
            <person name="Rynearson T.A."/>
            <person name="Schmutz J."/>
            <person name="Shapiro H."/>
            <person name="Siaut M."/>
            <person name="Stanley M."/>
            <person name="Sussman M.R."/>
            <person name="Taylor A.R."/>
            <person name="Vardi A."/>
            <person name="von Dassow P."/>
            <person name="Vyverman W."/>
            <person name="Willis A."/>
            <person name="Wyrwicz L.S."/>
            <person name="Rokhsar D.S."/>
            <person name="Weissenbach J."/>
            <person name="Armbrust E.V."/>
            <person name="Green B.R."/>
            <person name="Van de Peer Y."/>
            <person name="Grigoriev I.V."/>
        </authorList>
    </citation>
    <scope>NUCLEOTIDE SEQUENCE [LARGE SCALE GENOMIC DNA]</scope>
    <source>
        <strain evidence="1 2">CCMP1335</strain>
    </source>
</reference>
<evidence type="ECO:0000313" key="2">
    <source>
        <dbReference type="Proteomes" id="UP000001449"/>
    </source>
</evidence>
<evidence type="ECO:0008006" key="3">
    <source>
        <dbReference type="Google" id="ProtNLM"/>
    </source>
</evidence>
<dbReference type="KEGG" id="tps:THAPSDRAFT_19601"/>
<dbReference type="RefSeq" id="XP_002287346.1">
    <property type="nucleotide sequence ID" value="XM_002287310.1"/>
</dbReference>
<dbReference type="GO" id="GO:0015035">
    <property type="term" value="F:protein-disulfide reductase activity"/>
    <property type="evidence" value="ECO:0007669"/>
    <property type="project" value="InterPro"/>
</dbReference>
<feature type="non-terminal residue" evidence="1">
    <location>
        <position position="1"/>
    </location>
</feature>
<accession>B8BUN2</accession>
<gene>
    <name evidence="1" type="ORF">THAPSDRAFT_19601</name>
</gene>
<dbReference type="InterPro" id="IPR044691">
    <property type="entry name" value="DCC1_Trx"/>
</dbReference>
<evidence type="ECO:0000313" key="1">
    <source>
        <dbReference type="EMBL" id="EED94789.1"/>
    </source>
</evidence>
<proteinExistence type="predicted"/>
<dbReference type="InParanoid" id="B8BUN2"/>
<keyword evidence="2" id="KW-1185">Reference proteome</keyword>
<protein>
    <recommendedName>
        <fullName evidence="3">DUF393 domain-containing protein</fullName>
    </recommendedName>
</protein>
<dbReference type="AlphaFoldDB" id="B8BUN2"/>
<feature type="non-terminal residue" evidence="1">
    <location>
        <position position="128"/>
    </location>
</feature>
<sequence length="128" mass="14291">ELNIIYDSKCNVCKLEMDFLVRRDAEKVNIGAPKLKLTDLEGKTYNEIDPANGGVSYREGMSAIHAVTADGKVIRGVPVFALAYDQVKLGWLFKVTTWPLVKQLVEIGYVTFAKYRTYVTRGASIDSL</sequence>
<dbReference type="PaxDb" id="35128-Thaps19601"/>
<dbReference type="Proteomes" id="UP000001449">
    <property type="component" value="Chromosome 2"/>
</dbReference>
<dbReference type="eggNOG" id="ENOG502RXZ4">
    <property type="taxonomic scope" value="Eukaryota"/>
</dbReference>
<dbReference type="HOGENOM" id="CLU_086500_2_0_1"/>
<dbReference type="InterPro" id="IPR007263">
    <property type="entry name" value="DCC1-like"/>
</dbReference>
<dbReference type="Pfam" id="PF04134">
    <property type="entry name" value="DCC1-like"/>
    <property type="match status" value="1"/>
</dbReference>
<dbReference type="OMA" id="VCKLEMD"/>